<evidence type="ECO:0000256" key="12">
    <source>
        <dbReference type="SAM" id="Phobius"/>
    </source>
</evidence>
<evidence type="ECO:0000256" key="7">
    <source>
        <dbReference type="ARBA" id="ARBA00022723"/>
    </source>
</evidence>
<comment type="similarity">
    <text evidence="2">Belongs to the cytochrome ubiquinol oxidase subunit 2 family.</text>
</comment>
<evidence type="ECO:0000256" key="3">
    <source>
        <dbReference type="ARBA" id="ARBA00022448"/>
    </source>
</evidence>
<evidence type="ECO:0000256" key="6">
    <source>
        <dbReference type="ARBA" id="ARBA00022692"/>
    </source>
</evidence>
<keyword evidence="10" id="KW-0408">Iron</keyword>
<evidence type="ECO:0000256" key="11">
    <source>
        <dbReference type="ARBA" id="ARBA00023136"/>
    </source>
</evidence>
<keyword evidence="4" id="KW-1003">Cell membrane</keyword>
<evidence type="ECO:0000256" key="8">
    <source>
        <dbReference type="ARBA" id="ARBA00022982"/>
    </source>
</evidence>
<feature type="transmembrane region" description="Helical" evidence="12">
    <location>
        <begin position="226"/>
        <end position="246"/>
    </location>
</feature>
<comment type="subcellular location">
    <subcellularLocation>
        <location evidence="1">Cell membrane</location>
        <topology evidence="1">Multi-pass membrane protein</topology>
    </subcellularLocation>
</comment>
<evidence type="ECO:0000313" key="14">
    <source>
        <dbReference type="Proteomes" id="UP000680304"/>
    </source>
</evidence>
<dbReference type="PANTHER" id="PTHR43141:SF5">
    <property type="entry name" value="CYTOCHROME BD-I UBIQUINOL OXIDASE SUBUNIT 2"/>
    <property type="match status" value="1"/>
</dbReference>
<gene>
    <name evidence="13" type="primary">cydB</name>
    <name evidence="13" type="ORF">PACILC2_45120</name>
</gene>
<accession>A0ABQ4NDE0</accession>
<keyword evidence="7" id="KW-0479">Metal-binding</keyword>
<dbReference type="PANTHER" id="PTHR43141">
    <property type="entry name" value="CYTOCHROME BD2 SUBUNIT II"/>
    <property type="match status" value="1"/>
</dbReference>
<comment type="caution">
    <text evidence="13">The sequence shown here is derived from an EMBL/GenBank/DDBJ whole genome shotgun (WGS) entry which is preliminary data.</text>
</comment>
<feature type="transmembrane region" description="Helical" evidence="12">
    <location>
        <begin position="6"/>
        <end position="36"/>
    </location>
</feature>
<feature type="transmembrane region" description="Helical" evidence="12">
    <location>
        <begin position="200"/>
        <end position="220"/>
    </location>
</feature>
<evidence type="ECO:0000256" key="9">
    <source>
        <dbReference type="ARBA" id="ARBA00022989"/>
    </source>
</evidence>
<dbReference type="InterPro" id="IPR003317">
    <property type="entry name" value="Cyt-d_oxidase_su2"/>
</dbReference>
<feature type="transmembrane region" description="Helical" evidence="12">
    <location>
        <begin position="253"/>
        <end position="274"/>
    </location>
</feature>
<keyword evidence="6 12" id="KW-0812">Transmembrane</keyword>
<keyword evidence="9 12" id="KW-1133">Transmembrane helix</keyword>
<dbReference type="EMBL" id="BOVJ01000159">
    <property type="protein sequence ID" value="GIQ65944.1"/>
    <property type="molecule type" value="Genomic_DNA"/>
</dbReference>
<keyword evidence="5" id="KW-0349">Heme</keyword>
<evidence type="ECO:0000256" key="5">
    <source>
        <dbReference type="ARBA" id="ARBA00022617"/>
    </source>
</evidence>
<feature type="transmembrane region" description="Helical" evidence="12">
    <location>
        <begin position="158"/>
        <end position="180"/>
    </location>
</feature>
<evidence type="ECO:0000256" key="2">
    <source>
        <dbReference type="ARBA" id="ARBA00007543"/>
    </source>
</evidence>
<protein>
    <submittedName>
        <fullName evidence="13">Cytochrome bd ubiquinol oxidase subunit 2</fullName>
    </submittedName>
</protein>
<keyword evidence="8" id="KW-0249">Electron transport</keyword>
<evidence type="ECO:0000313" key="13">
    <source>
        <dbReference type="EMBL" id="GIQ65944.1"/>
    </source>
</evidence>
<feature type="transmembrane region" description="Helical" evidence="12">
    <location>
        <begin position="114"/>
        <end position="138"/>
    </location>
</feature>
<reference evidence="13 14" key="1">
    <citation type="submission" date="2021-04" db="EMBL/GenBank/DDBJ databases">
        <title>Draft genome sequence of Paenibacillus cisolokensis, LC2-13A.</title>
        <authorList>
            <person name="Uke A."/>
            <person name="Chhe C."/>
            <person name="Baramee S."/>
            <person name="Kosugi A."/>
        </authorList>
    </citation>
    <scope>NUCLEOTIDE SEQUENCE [LARGE SCALE GENOMIC DNA]</scope>
    <source>
        <strain evidence="13 14">LC2-13A</strain>
    </source>
</reference>
<feature type="transmembrane region" description="Helical" evidence="12">
    <location>
        <begin position="82"/>
        <end position="102"/>
    </location>
</feature>
<keyword evidence="11 12" id="KW-0472">Membrane</keyword>
<keyword evidence="3" id="KW-0813">Transport</keyword>
<dbReference type="RefSeq" id="WP_213530475.1">
    <property type="nucleotide sequence ID" value="NZ_BOVJ01000159.1"/>
</dbReference>
<feature type="transmembrane region" description="Helical" evidence="12">
    <location>
        <begin position="302"/>
        <end position="325"/>
    </location>
</feature>
<evidence type="ECO:0000256" key="4">
    <source>
        <dbReference type="ARBA" id="ARBA00022475"/>
    </source>
</evidence>
<dbReference type="Proteomes" id="UP000680304">
    <property type="component" value="Unassembled WGS sequence"/>
</dbReference>
<name>A0ABQ4NDE0_9BACL</name>
<organism evidence="13 14">
    <name type="scientific">Paenibacillus cisolokensis</name>
    <dbReference type="NCBI Taxonomy" id="1658519"/>
    <lineage>
        <taxon>Bacteria</taxon>
        <taxon>Bacillati</taxon>
        <taxon>Bacillota</taxon>
        <taxon>Bacilli</taxon>
        <taxon>Bacillales</taxon>
        <taxon>Paenibacillaceae</taxon>
        <taxon>Paenibacillus</taxon>
    </lineage>
</organism>
<proteinExistence type="inferred from homology"/>
<sequence length="337" mass="37768">MSLNEWWFVLVAVLFTGFFFLEGFDFGVGMAAKWLTRDEGERRVIINTIGPFWDANEVWLITAAGAMFAAFPHWYATMFSGFYTLLTLILLALIFRGVAFEFRGKVEGRMWRRIWDAAIWTGSVFPPFLLGMVFAALFKGVPIAGNMEMSANVTDLVNGYTVLAGLSLVGLCWLHGLTFLTLRTTGSLRDRARAKALRWLPWQSALLVGLAIWTIVATDLAERRGVWLIAALCIGVLAVLLAAFFLRRGREGWGFAMTGLLFIVLFATLFAGLFPRLMVSSIGDAFALTIYNAASGDYTLRAMTIVAAVLLPFVLAYQAWSYFVFHKRITDRDHLEY</sequence>
<evidence type="ECO:0000256" key="10">
    <source>
        <dbReference type="ARBA" id="ARBA00023004"/>
    </source>
</evidence>
<dbReference type="Pfam" id="PF02322">
    <property type="entry name" value="Cyt_bd_oxida_II"/>
    <property type="match status" value="1"/>
</dbReference>
<evidence type="ECO:0000256" key="1">
    <source>
        <dbReference type="ARBA" id="ARBA00004651"/>
    </source>
</evidence>
<keyword evidence="14" id="KW-1185">Reference proteome</keyword>
<dbReference type="NCBIfam" id="TIGR00203">
    <property type="entry name" value="cydB"/>
    <property type="match status" value="1"/>
</dbReference>
<dbReference type="PIRSF" id="PIRSF000267">
    <property type="entry name" value="Cyt_oxidse_sub2"/>
    <property type="match status" value="1"/>
</dbReference>